<dbReference type="EMBL" id="OC919532">
    <property type="protein sequence ID" value="CAD7651496.1"/>
    <property type="molecule type" value="Genomic_DNA"/>
</dbReference>
<dbReference type="Gene3D" id="1.10.510.10">
    <property type="entry name" value="Transferase(Phosphotransferase) domain 1"/>
    <property type="match status" value="1"/>
</dbReference>
<evidence type="ECO:0000313" key="8">
    <source>
        <dbReference type="Proteomes" id="UP000728032"/>
    </source>
</evidence>
<accession>A0A7R9M139</accession>
<feature type="non-terminal residue" evidence="7">
    <location>
        <position position="1"/>
    </location>
</feature>
<evidence type="ECO:0000259" key="6">
    <source>
        <dbReference type="PROSITE" id="PS50011"/>
    </source>
</evidence>
<dbReference type="GO" id="GO:0005737">
    <property type="term" value="C:cytoplasm"/>
    <property type="evidence" value="ECO:0007669"/>
    <property type="project" value="TreeGrafter"/>
</dbReference>
<protein>
    <recommendedName>
        <fullName evidence="6">Protein kinase domain-containing protein</fullName>
    </recommendedName>
</protein>
<keyword evidence="3" id="KW-0418">Kinase</keyword>
<dbReference type="InterPro" id="IPR011009">
    <property type="entry name" value="Kinase-like_dom_sf"/>
</dbReference>
<evidence type="ECO:0000256" key="3">
    <source>
        <dbReference type="ARBA" id="ARBA00022777"/>
    </source>
</evidence>
<sequence>YENNHEKHGLNLLKLIRKIGSGTFGIIYKAIDYKTRKLYTIKKAKINLKETFKEISILIKVESIYVVKYLCIWVIDTDICIQMQLCSTDLKSILDVKPQVFGRQSGQVMGLVEYFISCEIYRQILQCVQYLHELNAPVIHRHLKPDNILIARRVRKGRFIKLCDFELASMERVTNTKHTGLVGTLGYMAPESKLYRKYSTKSDVCSLAIIANEFSNLLDMYCGKNILDLNVIEY</sequence>
<dbReference type="InterPro" id="IPR000719">
    <property type="entry name" value="Prot_kinase_dom"/>
</dbReference>
<name>A0A7R9M139_9ACAR</name>
<evidence type="ECO:0000256" key="2">
    <source>
        <dbReference type="ARBA" id="ARBA00022741"/>
    </source>
</evidence>
<dbReference type="Proteomes" id="UP000728032">
    <property type="component" value="Unassembled WGS sequence"/>
</dbReference>
<dbReference type="PANTHER" id="PTHR11042">
    <property type="entry name" value="EUKARYOTIC TRANSLATION INITIATION FACTOR 2-ALPHA KINASE EIF2-ALPHA KINASE -RELATED"/>
    <property type="match status" value="1"/>
</dbReference>
<dbReference type="GO" id="GO:0005634">
    <property type="term" value="C:nucleus"/>
    <property type="evidence" value="ECO:0007669"/>
    <property type="project" value="TreeGrafter"/>
</dbReference>
<dbReference type="InterPro" id="IPR050339">
    <property type="entry name" value="CC_SR_Kinase"/>
</dbReference>
<evidence type="ECO:0000256" key="1">
    <source>
        <dbReference type="ARBA" id="ARBA00022679"/>
    </source>
</evidence>
<dbReference type="EMBL" id="CAJPVJ010004707">
    <property type="protein sequence ID" value="CAG2168843.1"/>
    <property type="molecule type" value="Genomic_DNA"/>
</dbReference>
<keyword evidence="1" id="KW-0808">Transferase</keyword>
<gene>
    <name evidence="7" type="ORF">ONB1V03_LOCUS8327</name>
</gene>
<dbReference type="PROSITE" id="PS00107">
    <property type="entry name" value="PROTEIN_KINASE_ATP"/>
    <property type="match status" value="1"/>
</dbReference>
<feature type="binding site" evidence="5">
    <location>
        <position position="43"/>
    </location>
    <ligand>
        <name>ATP</name>
        <dbReference type="ChEBI" id="CHEBI:30616"/>
    </ligand>
</feature>
<dbReference type="GO" id="GO:0005524">
    <property type="term" value="F:ATP binding"/>
    <property type="evidence" value="ECO:0007669"/>
    <property type="project" value="UniProtKB-UniRule"/>
</dbReference>
<organism evidence="7">
    <name type="scientific">Oppiella nova</name>
    <dbReference type="NCBI Taxonomy" id="334625"/>
    <lineage>
        <taxon>Eukaryota</taxon>
        <taxon>Metazoa</taxon>
        <taxon>Ecdysozoa</taxon>
        <taxon>Arthropoda</taxon>
        <taxon>Chelicerata</taxon>
        <taxon>Arachnida</taxon>
        <taxon>Acari</taxon>
        <taxon>Acariformes</taxon>
        <taxon>Sarcoptiformes</taxon>
        <taxon>Oribatida</taxon>
        <taxon>Brachypylina</taxon>
        <taxon>Oppioidea</taxon>
        <taxon>Oppiidae</taxon>
        <taxon>Oppiella</taxon>
    </lineage>
</organism>
<evidence type="ECO:0000256" key="4">
    <source>
        <dbReference type="ARBA" id="ARBA00022840"/>
    </source>
</evidence>
<dbReference type="PROSITE" id="PS50011">
    <property type="entry name" value="PROTEIN_KINASE_DOM"/>
    <property type="match status" value="1"/>
</dbReference>
<dbReference type="InterPro" id="IPR017441">
    <property type="entry name" value="Protein_kinase_ATP_BS"/>
</dbReference>
<evidence type="ECO:0000313" key="7">
    <source>
        <dbReference type="EMBL" id="CAD7651496.1"/>
    </source>
</evidence>
<keyword evidence="8" id="KW-1185">Reference proteome</keyword>
<proteinExistence type="predicted"/>
<dbReference type="OrthoDB" id="192887at2759"/>
<feature type="domain" description="Protein kinase" evidence="6">
    <location>
        <begin position="13"/>
        <end position="234"/>
    </location>
</feature>
<keyword evidence="2 5" id="KW-0547">Nucleotide-binding</keyword>
<dbReference type="SUPFAM" id="SSF56112">
    <property type="entry name" value="Protein kinase-like (PK-like)"/>
    <property type="match status" value="1"/>
</dbReference>
<reference evidence="7" key="1">
    <citation type="submission" date="2020-11" db="EMBL/GenBank/DDBJ databases">
        <authorList>
            <person name="Tran Van P."/>
        </authorList>
    </citation>
    <scope>NUCLEOTIDE SEQUENCE</scope>
</reference>
<feature type="non-terminal residue" evidence="7">
    <location>
        <position position="234"/>
    </location>
</feature>
<keyword evidence="4 5" id="KW-0067">ATP-binding</keyword>
<evidence type="ECO:0000256" key="5">
    <source>
        <dbReference type="PROSITE-ProRule" id="PRU10141"/>
    </source>
</evidence>
<dbReference type="GO" id="GO:0004672">
    <property type="term" value="F:protein kinase activity"/>
    <property type="evidence" value="ECO:0007669"/>
    <property type="project" value="InterPro"/>
</dbReference>
<dbReference type="AlphaFoldDB" id="A0A7R9M139"/>
<dbReference type="Pfam" id="PF00069">
    <property type="entry name" value="Pkinase"/>
    <property type="match status" value="1"/>
</dbReference>